<dbReference type="Pfam" id="PF20454">
    <property type="entry name" value="GpA_nuclease"/>
    <property type="match status" value="1"/>
</dbReference>
<dbReference type="GO" id="GO:0016887">
    <property type="term" value="F:ATP hydrolysis activity"/>
    <property type="evidence" value="ECO:0007669"/>
    <property type="project" value="InterPro"/>
</dbReference>
<reference evidence="4 5" key="1">
    <citation type="submission" date="2016-10" db="EMBL/GenBank/DDBJ databases">
        <authorList>
            <person name="de Groot N.N."/>
        </authorList>
    </citation>
    <scope>NUCLEOTIDE SEQUENCE [LARGE SCALE GENOMIC DNA]</scope>
    <source>
        <strain evidence="4 5">AA1</strain>
    </source>
</reference>
<gene>
    <name evidence="4" type="ORF">SAMN05216233_109119</name>
</gene>
<accession>A0A1G5G0I8</accession>
<organism evidence="4 5">
    <name type="scientific">Desulfoluna spongiiphila</name>
    <dbReference type="NCBI Taxonomy" id="419481"/>
    <lineage>
        <taxon>Bacteria</taxon>
        <taxon>Pseudomonadati</taxon>
        <taxon>Thermodesulfobacteriota</taxon>
        <taxon>Desulfobacteria</taxon>
        <taxon>Desulfobacterales</taxon>
        <taxon>Desulfolunaceae</taxon>
        <taxon>Desulfoluna</taxon>
    </lineage>
</organism>
<keyword evidence="5" id="KW-1185">Reference proteome</keyword>
<dbReference type="OrthoDB" id="5181253at2"/>
<feature type="domain" description="Phage terminase large subunit GpA ATPase" evidence="2">
    <location>
        <begin position="41"/>
        <end position="283"/>
    </location>
</feature>
<proteinExistence type="inferred from homology"/>
<dbReference type="Pfam" id="PF05876">
    <property type="entry name" value="GpA_ATPase"/>
    <property type="match status" value="1"/>
</dbReference>
<evidence type="ECO:0000259" key="3">
    <source>
        <dbReference type="Pfam" id="PF20454"/>
    </source>
</evidence>
<dbReference type="EMBL" id="FMUX01000009">
    <property type="protein sequence ID" value="SCY44891.1"/>
    <property type="molecule type" value="Genomic_DNA"/>
</dbReference>
<sequence>MKYSERVLQVFREVNDIWRPPTKLSLSEWANQKAYLSPESSAEIGRWKSYPYQIGILDAFTDPTIEQLTVMKSARIGYTKMVNWDTGYHIEQEPCSQLIVQPTVEDAGGYSKDEITPMLRDTPCLQGKVADEKTRDSSNTILKKSYPGGALHLTGANSPRGFRRITVKRVKFDEVDGYPPAAGKEGDQIKLGSKRSETFWDRKIILGSTPTIKGASRVEANFEKSDKRYRFLPCPFCGGFQTLKWKGIVWPKGEPEKAQYKCEFCEKLIPHSMKRQMDEKGEWRATAPFNGHAGFHIWAGYSYSPNSTWGKLAKEFLDAKDDPELLKTFVNTVLGETWEEGGDRPEWTVLAARCEPYKAMTVPTGGMLVTAGVDTQDNRLAVVVRAWGKEEENWLVYHNELYGDPDLPEVWDQLDEILNYDFRHESGADLKIVSMSIDTGGHKDEAVKRYCRKRAAQGVVAIKGANTKNKPIVNPPSLQDVDYKGKKIERGVQLWPVGTDTAKGIIYSRLNNKIDPGKEAQPGYYHFPVGTSDEYFEQLTAEKLITKFNKGFPIKEWIKTRERNEAIDCEVYCYHAALRAGVNRIDFDRLKEQLQNRGGNPEPQQSKPRQRQVIRSKWMS</sequence>
<evidence type="ECO:0000313" key="5">
    <source>
        <dbReference type="Proteomes" id="UP000198870"/>
    </source>
</evidence>
<feature type="region of interest" description="Disordered" evidence="1">
    <location>
        <begin position="595"/>
        <end position="620"/>
    </location>
</feature>
<dbReference type="InterPro" id="IPR008866">
    <property type="entry name" value="Phage_lambda_GpA-like"/>
</dbReference>
<dbReference type="STRING" id="419481.SAMN05216233_109119"/>
<dbReference type="HAMAP" id="MF_04144">
    <property type="entry name" value="TERL_LAMBDA"/>
    <property type="match status" value="1"/>
</dbReference>
<dbReference type="RefSeq" id="WP_092211186.1">
    <property type="nucleotide sequence ID" value="NZ_FMUX01000009.1"/>
</dbReference>
<dbReference type="GO" id="GO:0005524">
    <property type="term" value="F:ATP binding"/>
    <property type="evidence" value="ECO:0007669"/>
    <property type="project" value="InterPro"/>
</dbReference>
<feature type="domain" description="Terminase large subunit GpA endonuclease" evidence="3">
    <location>
        <begin position="292"/>
        <end position="586"/>
    </location>
</feature>
<dbReference type="AlphaFoldDB" id="A0A1G5G0I8"/>
<dbReference type="InterPro" id="IPR046453">
    <property type="entry name" value="GpA_ATPase"/>
</dbReference>
<dbReference type="PANTHER" id="PTHR34413:SF2">
    <property type="entry name" value="PROPHAGE TAIL FIBER ASSEMBLY PROTEIN HOMOLOG TFAE-RELATED"/>
    <property type="match status" value="1"/>
</dbReference>
<name>A0A1G5G0I8_9BACT</name>
<dbReference type="Proteomes" id="UP000198870">
    <property type="component" value="Unassembled WGS sequence"/>
</dbReference>
<protein>
    <submittedName>
        <fullName evidence="4">Phage terminase, large subunit GpA</fullName>
    </submittedName>
</protein>
<dbReference type="PANTHER" id="PTHR34413">
    <property type="entry name" value="PROPHAGE TAIL FIBER ASSEMBLY PROTEIN HOMOLOG TFAE-RELATED-RELATED"/>
    <property type="match status" value="1"/>
</dbReference>
<dbReference type="InterPro" id="IPR046454">
    <property type="entry name" value="GpA_endonuclease"/>
</dbReference>
<evidence type="ECO:0000313" key="4">
    <source>
        <dbReference type="EMBL" id="SCY44891.1"/>
    </source>
</evidence>
<evidence type="ECO:0000259" key="2">
    <source>
        <dbReference type="Pfam" id="PF05876"/>
    </source>
</evidence>
<evidence type="ECO:0000256" key="1">
    <source>
        <dbReference type="SAM" id="MobiDB-lite"/>
    </source>
</evidence>
<feature type="compositionally biased region" description="Polar residues" evidence="1">
    <location>
        <begin position="595"/>
        <end position="607"/>
    </location>
</feature>
<dbReference type="GO" id="GO:0004519">
    <property type="term" value="F:endonuclease activity"/>
    <property type="evidence" value="ECO:0007669"/>
    <property type="project" value="InterPro"/>
</dbReference>
<dbReference type="InterPro" id="IPR051220">
    <property type="entry name" value="TFA_Chaperone"/>
</dbReference>